<feature type="transmembrane region" description="Helical" evidence="1">
    <location>
        <begin position="974"/>
        <end position="995"/>
    </location>
</feature>
<sequence>MPVIGSVLDNQGNKANKRISMFPGQPSLIRELISRKFKRYGLLSLFLLMLSLSLVLGTVTPLQSQTVSPSLKNDCAVPQALCEEVKQLAQDDVADDIPRRTTHAIDLFKEKHPDWKTDPTKAKLEISKTYDREYSQQEKVKKQNLKTVWEKLTENGLLVPFVGIIVIAVAGWFQSAIGKAWMALVKAIDNWVYSRFAGTTLFETVALQRYREALVENYQHLKIPFRVNQKPLEMSKIYVPLKVAGTSDSDQVDAYGAIAQHRRLMITGIPGSGKTMLLRHVAFSYGKGRLPGLENRPVPVLVELHRLSDPELTEEKLIAAIVEAFKRNRFPNADRFVRHSLQKGKLMLLLDGLDEVNSGVRPVLVQRISDLLKSMDERQRCRLIVTCRTAVYDNEFAHDTDQTLEVVEFTDQQMRRFLDAWKQEIPAGKSIDQLMQTLRDRPRIMALARNPLLLTIIVHLYTDLSFELPRSRSEFYQESTRILLEQWQDQHNRYRGGDKRRVLQYLALHQQQAGSLQQQDRRSIDYPVVLEKIKQLLPSLNLDPDRDTIPLLDELVERSGLFLKIDGGDRYQFAHLTLQEYFAAVALADKPHDLIQFFQQDPTTWREVVKLWCGIAGDSTALIMDIYQQDRVLGFECLADAQEVDQQKAESIIDYFKGWVGTISEKDEVTKAFGAVAASNRPRGRAVFQFLVNTLETSQNQNHIIFAANALSLTNLPEAARVLSSQLSEQSEIRQPLIRMGDLAVPYLRQRSLGSSVSALDDLLEIGTPDSAAAIVDSIWFDKSDEQQFWGRAAIHLATLLPRPEIEDRLRDYHLSAEQRKLERLDWVWQPFNEPTDSTLPVIAGRIAYLLSQIKFSAIPQPVPSLDPRLVIPVCGIQLFDQASFLKKWSVTKVELLTGHDSAPQLDAQCLETLNMVLGQVENSSSVWRILFSGLPVRMQLELLHNIIESSQVPDSNHWINIFQSVQYEFKTSGHYRIILSIAALLSLLAAFGIWHTAVVVNVDTMTGIMGFAVVVIGIFWSVLANGIEEPWEPSLFVKLGILGLQTYFFELHQLFQKDLVWLGIVTIFNFFRSARAVTFAVAVAVAFVFAVTFAGAVAFAVTFVFAVAFVFVFVFAFALAVSVSGAFFGAVSGAVAVAGVVAVAGAVYVSVSVSFAVAVAVVFAFAVAVAFAFVFAGAFADAGAVAVAFAVAFAFVFAGAFAFILAGSSYGIGILAGLGIGSWYRFQAEPEKQWLKFVAILALPWFCTAPIVLGFAGVGLTSLFMLFTLLPVPPWQAAVLLELLLVGVSSLLWWWGQKQEARARNPFQGGLIEATLRAKYG</sequence>
<dbReference type="PROSITE" id="PS50837">
    <property type="entry name" value="NACHT"/>
    <property type="match status" value="1"/>
</dbReference>
<dbReference type="SUPFAM" id="SSF52540">
    <property type="entry name" value="P-loop containing nucleoside triphosphate hydrolases"/>
    <property type="match status" value="1"/>
</dbReference>
<evidence type="ECO:0000313" key="4">
    <source>
        <dbReference type="Proteomes" id="UP000707356"/>
    </source>
</evidence>
<reference evidence="3" key="2">
    <citation type="journal article" date="2022" name="Microbiol. Resour. Announc.">
        <title>Metagenome Sequencing to Explore Phylogenomics of Terrestrial Cyanobacteria.</title>
        <authorList>
            <person name="Ward R.D."/>
            <person name="Stajich J.E."/>
            <person name="Johansen J.R."/>
            <person name="Huntemann M."/>
            <person name="Clum A."/>
            <person name="Foster B."/>
            <person name="Foster B."/>
            <person name="Roux S."/>
            <person name="Palaniappan K."/>
            <person name="Varghese N."/>
            <person name="Mukherjee S."/>
            <person name="Reddy T.B.K."/>
            <person name="Daum C."/>
            <person name="Copeland A."/>
            <person name="Chen I.A."/>
            <person name="Ivanova N.N."/>
            <person name="Kyrpides N.C."/>
            <person name="Shapiro N."/>
            <person name="Eloe-Fadrosh E.A."/>
            <person name="Pietrasiak N."/>
        </authorList>
    </citation>
    <scope>NUCLEOTIDE SEQUENCE</scope>
    <source>
        <strain evidence="3">GSE-TBD4-15B</strain>
    </source>
</reference>
<evidence type="ECO:0000313" key="3">
    <source>
        <dbReference type="EMBL" id="MBW4465482.1"/>
    </source>
</evidence>
<feature type="domain" description="NACHT" evidence="2">
    <location>
        <begin position="262"/>
        <end position="589"/>
    </location>
</feature>
<dbReference type="Pfam" id="PF05729">
    <property type="entry name" value="NACHT"/>
    <property type="match status" value="1"/>
</dbReference>
<feature type="transmembrane region" description="Helical" evidence="1">
    <location>
        <begin position="157"/>
        <end position="177"/>
    </location>
</feature>
<dbReference type="CDD" id="cd00009">
    <property type="entry name" value="AAA"/>
    <property type="match status" value="1"/>
</dbReference>
<keyword evidence="1" id="KW-0812">Transmembrane</keyword>
<dbReference type="PANTHER" id="PTHR46844">
    <property type="entry name" value="SLR5058 PROTEIN"/>
    <property type="match status" value="1"/>
</dbReference>
<feature type="transmembrane region" description="Helical" evidence="1">
    <location>
        <begin position="1211"/>
        <end position="1227"/>
    </location>
</feature>
<dbReference type="InterPro" id="IPR027417">
    <property type="entry name" value="P-loop_NTPase"/>
</dbReference>
<feature type="transmembrane region" description="Helical" evidence="1">
    <location>
        <begin position="1156"/>
        <end position="1177"/>
    </location>
</feature>
<reference evidence="3" key="1">
    <citation type="submission" date="2021-05" db="EMBL/GenBank/DDBJ databases">
        <authorList>
            <person name="Pietrasiak N."/>
            <person name="Ward R."/>
            <person name="Stajich J.E."/>
            <person name="Kurbessoian T."/>
        </authorList>
    </citation>
    <scope>NUCLEOTIDE SEQUENCE</scope>
    <source>
        <strain evidence="3">GSE-TBD4-15B</strain>
    </source>
</reference>
<dbReference type="InterPro" id="IPR007111">
    <property type="entry name" value="NACHT_NTPase"/>
</dbReference>
<dbReference type="Proteomes" id="UP000707356">
    <property type="component" value="Unassembled WGS sequence"/>
</dbReference>
<feature type="transmembrane region" description="Helical" evidence="1">
    <location>
        <begin position="1128"/>
        <end position="1150"/>
    </location>
</feature>
<accession>A0A951U5G8</accession>
<dbReference type="Gene3D" id="3.40.50.300">
    <property type="entry name" value="P-loop containing nucleotide triphosphate hydrolases"/>
    <property type="match status" value="1"/>
</dbReference>
<evidence type="ECO:0000256" key="1">
    <source>
        <dbReference type="SAM" id="Phobius"/>
    </source>
</evidence>
<evidence type="ECO:0000259" key="2">
    <source>
        <dbReference type="PROSITE" id="PS50837"/>
    </source>
</evidence>
<comment type="caution">
    <text evidence="3">The sequence shown here is derived from an EMBL/GenBank/DDBJ whole genome shotgun (WGS) entry which is preliminary data.</text>
</comment>
<name>A0A951U5G8_9CYAN</name>
<dbReference type="PANTHER" id="PTHR46844:SF1">
    <property type="entry name" value="SLR5058 PROTEIN"/>
    <property type="match status" value="1"/>
</dbReference>
<feature type="transmembrane region" description="Helical" evidence="1">
    <location>
        <begin position="1239"/>
        <end position="1270"/>
    </location>
</feature>
<feature type="transmembrane region" description="Helical" evidence="1">
    <location>
        <begin position="1276"/>
        <end position="1296"/>
    </location>
</feature>
<dbReference type="EMBL" id="JAHHHV010000045">
    <property type="protein sequence ID" value="MBW4465482.1"/>
    <property type="molecule type" value="Genomic_DNA"/>
</dbReference>
<gene>
    <name evidence="3" type="ORF">KME07_08575</name>
</gene>
<keyword evidence="1" id="KW-0472">Membrane</keyword>
<keyword evidence="1" id="KW-1133">Transmembrane helix</keyword>
<proteinExistence type="predicted"/>
<feature type="transmembrane region" description="Helical" evidence="1">
    <location>
        <begin position="1007"/>
        <end position="1024"/>
    </location>
</feature>
<feature type="transmembrane region" description="Helical" evidence="1">
    <location>
        <begin position="1184"/>
        <end position="1205"/>
    </location>
</feature>
<organism evidence="3 4">
    <name type="scientific">Pegethrix bostrychoides GSE-TBD4-15B</name>
    <dbReference type="NCBI Taxonomy" id="2839662"/>
    <lineage>
        <taxon>Bacteria</taxon>
        <taxon>Bacillati</taxon>
        <taxon>Cyanobacteriota</taxon>
        <taxon>Cyanophyceae</taxon>
        <taxon>Oculatellales</taxon>
        <taxon>Oculatellaceae</taxon>
        <taxon>Pegethrix</taxon>
    </lineage>
</organism>
<protein>
    <submittedName>
        <fullName evidence="3">NACHT domain-containing protein</fullName>
    </submittedName>
</protein>
<feature type="transmembrane region" description="Helical" evidence="1">
    <location>
        <begin position="1101"/>
        <end position="1121"/>
    </location>
</feature>
<feature type="transmembrane region" description="Helical" evidence="1">
    <location>
        <begin position="40"/>
        <end position="62"/>
    </location>
</feature>
<feature type="transmembrane region" description="Helical" evidence="1">
    <location>
        <begin position="1077"/>
        <end position="1095"/>
    </location>
</feature>